<evidence type="ECO:0000256" key="1">
    <source>
        <dbReference type="SAM" id="MobiDB-lite"/>
    </source>
</evidence>
<organism evidence="3 4">
    <name type="scientific">Torque teno mini virus 5</name>
    <dbReference type="NCBI Taxonomy" id="687373"/>
    <lineage>
        <taxon>Viruses</taxon>
        <taxon>Monodnaviria</taxon>
        <taxon>Shotokuvirae</taxon>
        <taxon>Commensaviricota</taxon>
        <taxon>Cardeaviricetes</taxon>
        <taxon>Sanitavirales</taxon>
        <taxon>Anelloviridae</taxon>
        <taxon>Betatorquevirus</taxon>
        <taxon>Betatorquevirus homini5</taxon>
    </lineage>
</organism>
<proteinExistence type="predicted"/>
<dbReference type="Proteomes" id="UP000114391">
    <property type="component" value="Segment"/>
</dbReference>
<sequence>MLKILPTRISFLYPVTSMKQLRYRVQGQPPKASYTHLTSDMETTQQKLLQELQRTGQLKKLFLKLQNQSQQNYSNKCSSFSKHQKKRRRKKKKRCTSTSNSSDNSSSSTESE</sequence>
<feature type="domain" description="DUF755" evidence="2">
    <location>
        <begin position="7"/>
        <end position="112"/>
    </location>
</feature>
<dbReference type="Pfam" id="PF05501">
    <property type="entry name" value="DUF755"/>
    <property type="match status" value="1"/>
</dbReference>
<dbReference type="InterPro" id="IPR008474">
    <property type="entry name" value="DUF755"/>
</dbReference>
<protein>
    <recommendedName>
        <fullName evidence="2">DUF755 domain-containing protein</fullName>
    </recommendedName>
</protein>
<dbReference type="GeneID" id="9086733"/>
<feature type="compositionally biased region" description="Basic residues" evidence="1">
    <location>
        <begin position="82"/>
        <end position="95"/>
    </location>
</feature>
<dbReference type="EMBL" id="AB041962">
    <property type="protein sequence ID" value="BAB19324.1"/>
    <property type="molecule type" value="Genomic_DNA"/>
</dbReference>
<reference evidence="3 4" key="1">
    <citation type="journal article" date="2000" name="Virology">
        <title>Species-specific TT viruses in humans and nonhuman primates and their phylogenetic relatedness.</title>
        <authorList>
            <person name="Okamoto H."/>
            <person name="Nishizawa T."/>
            <person name="Tawara A."/>
            <person name="Peng Y."/>
            <person name="Takahashi M."/>
            <person name="Kishimoto J."/>
            <person name="Tanaka T."/>
            <person name="Miyakawa Y."/>
            <person name="Mayumi M."/>
        </authorList>
    </citation>
    <scope>NUCLEOTIDE SEQUENCE [LARGE SCALE GENOMIC DNA]</scope>
    <source>
        <strain evidence="3">TGP96</strain>
    </source>
</reference>
<evidence type="ECO:0000313" key="3">
    <source>
        <dbReference type="EMBL" id="BAB19324.1"/>
    </source>
</evidence>
<feature type="compositionally biased region" description="Low complexity" evidence="1">
    <location>
        <begin position="96"/>
        <end position="112"/>
    </location>
</feature>
<keyword evidence="4" id="KW-1185">Reference proteome</keyword>
<name>Q9DUB3_9VIRU</name>
<feature type="region of interest" description="Disordered" evidence="1">
    <location>
        <begin position="67"/>
        <end position="112"/>
    </location>
</feature>
<evidence type="ECO:0000259" key="2">
    <source>
        <dbReference type="Pfam" id="PF05501"/>
    </source>
</evidence>
<dbReference type="KEGG" id="vg:9086733"/>
<dbReference type="RefSeq" id="YP_003587894.1">
    <property type="nucleotide sequence ID" value="NC_014089.1"/>
</dbReference>
<evidence type="ECO:0000313" key="4">
    <source>
        <dbReference type="Proteomes" id="UP000114391"/>
    </source>
</evidence>
<feature type="compositionally biased region" description="Polar residues" evidence="1">
    <location>
        <begin position="72"/>
        <end position="81"/>
    </location>
</feature>
<accession>Q9DUB3</accession>